<evidence type="ECO:0000259" key="1">
    <source>
        <dbReference type="Pfam" id="PF20009"/>
    </source>
</evidence>
<keyword evidence="4" id="KW-1185">Reference proteome</keyword>
<sequence length="916" mass="105426">PVNSAARSIALKNSGCALCINKIGLVQMSGELESRIQDDVRTNVILTDRQNRQYLTVTVYEESIYRLLVYLDCGGQLDGGSLNSPCSRSLSVTVWIDFNDNEFDDAESRVLRRSWSDYDTPTGIYELEIRIPTIDGRNTKFGLHRMRLTVMPSEEYQRECGTIGYQETIDYTINIVPKARPIVVTAAPYRNPICFLNFAKIILVIMAGEKGTEIRDDIPKNTLMSNYQNQHHLVVTVFEHTIYLIRIQLACSTQLSTDLTPTGCNLAQDVIVSIDLNDDGRFDDSEIGSPYRWPVTSYMAEGIYDLQIYVPMIDSRYTKTGAHKMQLVVLPSDYYIRNCGYRAYDETREYTVNIIPRMKYSALVAVSPPYTVSTDFECVSDVGKILLVIMAGEYRTQIRDDPSTRAVMSRDRGNEQHLSIILYEDTVYLLRIQLECTRQRGRDSFKTNCTLPHDVNAWIDLNDDGKFNDSENATPYRWPLASYIPDGVYDLQIYIPIIDRRKIKDGPHVMHLVVTLNEQYRNKCGNNYYREARQYNVTIVRYTSQPVDTGVPYLRLSDNACFQNNSKIVLVIMTGELGTHIRDDTPMNTFVGENQNRHHVAVSLYENSIYRLRVQLDCDRPSSRGSYDTNCNLAQDVNVWIDLNNDGKYDEAESRVPHRWPLHSSMGLGIYDLEISIPVIDGQNLKSGIHRVRVVVMPSEEYHKKCGKTDYREIREYTFNIIPRTTYGELRAVHCSPGNLACSGGNSAIFLVKLFGEQNTQIDDSTKQCSSTNNYSDRRDLVVTLFDNMAYTLHIELFCVQQGDYENSYNRDSSLFDTICNRAHYLDVWIDFNNDDIFDESKERMSPTDRYRDDNHKTQYDLHINIPKIDGGYYLDGQRRMRIILTQDEQNRRSCYNSGYGEARDYTVRIIAKPRY</sequence>
<feature type="non-terminal residue" evidence="2">
    <location>
        <position position="1"/>
    </location>
</feature>
<feature type="domain" description="GEVED" evidence="1">
    <location>
        <begin position="825"/>
        <end position="908"/>
    </location>
</feature>
<reference evidence="2" key="1">
    <citation type="submission" date="2021-02" db="EMBL/GenBank/DDBJ databases">
        <authorList>
            <person name="Nowell W R."/>
        </authorList>
    </citation>
    <scope>NUCLEOTIDE SEQUENCE</scope>
</reference>
<comment type="caution">
    <text evidence="2">The sequence shown here is derived from an EMBL/GenBank/DDBJ whole genome shotgun (WGS) entry which is preliminary data.</text>
</comment>
<evidence type="ECO:0000313" key="3">
    <source>
        <dbReference type="EMBL" id="CAF3958975.1"/>
    </source>
</evidence>
<feature type="domain" description="GEVED" evidence="1">
    <location>
        <begin position="92"/>
        <end position="174"/>
    </location>
</feature>
<evidence type="ECO:0000313" key="4">
    <source>
        <dbReference type="Proteomes" id="UP000663829"/>
    </source>
</evidence>
<gene>
    <name evidence="2" type="ORF">GPM918_LOCUS23384</name>
    <name evidence="3" type="ORF">SRO942_LOCUS23387</name>
</gene>
<name>A0A814VR62_9BILA</name>
<dbReference type="InterPro" id="IPR045474">
    <property type="entry name" value="GEVED"/>
</dbReference>
<dbReference type="Proteomes" id="UP000663829">
    <property type="component" value="Unassembled WGS sequence"/>
</dbReference>
<evidence type="ECO:0000313" key="2">
    <source>
        <dbReference type="EMBL" id="CAF1194498.1"/>
    </source>
</evidence>
<feature type="domain" description="GEVED" evidence="1">
    <location>
        <begin position="637"/>
        <end position="720"/>
    </location>
</feature>
<dbReference type="EMBL" id="CAJOBC010008339">
    <property type="protein sequence ID" value="CAF3958975.1"/>
    <property type="molecule type" value="Genomic_DNA"/>
</dbReference>
<dbReference type="EMBL" id="CAJNOQ010008336">
    <property type="protein sequence ID" value="CAF1194498.1"/>
    <property type="molecule type" value="Genomic_DNA"/>
</dbReference>
<feature type="domain" description="GEVED" evidence="1">
    <location>
        <begin position="455"/>
        <end position="538"/>
    </location>
</feature>
<protein>
    <recommendedName>
        <fullName evidence="1">GEVED domain-containing protein</fullName>
    </recommendedName>
</protein>
<organism evidence="2 4">
    <name type="scientific">Didymodactylos carnosus</name>
    <dbReference type="NCBI Taxonomy" id="1234261"/>
    <lineage>
        <taxon>Eukaryota</taxon>
        <taxon>Metazoa</taxon>
        <taxon>Spiralia</taxon>
        <taxon>Gnathifera</taxon>
        <taxon>Rotifera</taxon>
        <taxon>Eurotatoria</taxon>
        <taxon>Bdelloidea</taxon>
        <taxon>Philodinida</taxon>
        <taxon>Philodinidae</taxon>
        <taxon>Didymodactylos</taxon>
    </lineage>
</organism>
<dbReference type="Pfam" id="PF20009">
    <property type="entry name" value="GEVED"/>
    <property type="match status" value="4"/>
</dbReference>
<dbReference type="Proteomes" id="UP000681722">
    <property type="component" value="Unassembled WGS sequence"/>
</dbReference>
<accession>A0A814VR62</accession>
<dbReference type="AlphaFoldDB" id="A0A814VR62"/>
<proteinExistence type="predicted"/>
<dbReference type="OrthoDB" id="10033040at2759"/>